<reference evidence="4" key="1">
    <citation type="submission" date="2020-12" db="UniProtKB">
        <authorList>
            <consortium name="WormBaseParasite"/>
        </authorList>
    </citation>
    <scope>IDENTIFICATION</scope>
    <source>
        <strain evidence="4">MHco3</strain>
    </source>
</reference>
<dbReference type="Gene3D" id="3.80.10.10">
    <property type="entry name" value="Ribonuclease Inhibitor"/>
    <property type="match status" value="3"/>
</dbReference>
<dbReference type="InterPro" id="IPR032675">
    <property type="entry name" value="LRR_dom_sf"/>
</dbReference>
<protein>
    <submittedName>
        <fullName evidence="4">F-box domain-containing protein</fullName>
    </submittedName>
</protein>
<evidence type="ECO:0000313" key="3">
    <source>
        <dbReference type="Proteomes" id="UP000025227"/>
    </source>
</evidence>
<name>A0A7I4YII3_HAECO</name>
<dbReference type="InterPro" id="IPR006553">
    <property type="entry name" value="Leu-rich_rpt_Cys-con_subtyp"/>
</dbReference>
<dbReference type="WBParaSite" id="HCON_00098100-00001">
    <property type="protein sequence ID" value="HCON_00098100-00001"/>
    <property type="gene ID" value="HCON_00098100"/>
</dbReference>
<dbReference type="InterPro" id="IPR036047">
    <property type="entry name" value="F-box-like_dom_sf"/>
</dbReference>
<sequence length="415" mass="46532">MEDVWARVFTYLSPREVRKCERVSRTWRRLAHRALRQLVDVDFERDFQNAIADPDHLERILKLCSRRLKRVTFRVTSKNEKYSVFASEHHLTKSVVEALATTASGLQSIVIDRMIITIAAVEAFSQLPPTLEEFSITNCRMSCSTPEVNEIVQLALRQLLCRSPRLKRFEIVGRGWTFDHFVLDETVLLLLPPSLCDLSISAGGSLKITNLHFLRGKQLESLALQRSFISSADLVVLVDMASSLTTLDLTSCINISDGTLLGQLHNLRCLYLGNIRELTDESVLDICGGCPRLQRLSLDNCSMLSAESLLGLGLLYELKWLCLAGVSGVDDNVLARLMNCRQIQMLDIKFCRNVTEVGLTMILGLPLLARLEVQGVRAYSNHLLQNVKRIPATILSDCLVHLPLCLPPLPTPAVN</sequence>
<dbReference type="Pfam" id="PF12937">
    <property type="entry name" value="F-box-like"/>
    <property type="match status" value="1"/>
</dbReference>
<dbReference type="GO" id="GO:0019005">
    <property type="term" value="C:SCF ubiquitin ligase complex"/>
    <property type="evidence" value="ECO:0007669"/>
    <property type="project" value="TreeGrafter"/>
</dbReference>
<dbReference type="SMART" id="SM00367">
    <property type="entry name" value="LRR_CC"/>
    <property type="match status" value="4"/>
</dbReference>
<dbReference type="OrthoDB" id="5863314at2759"/>
<dbReference type="InterPro" id="IPR001810">
    <property type="entry name" value="F-box_dom"/>
</dbReference>
<dbReference type="AlphaFoldDB" id="A0A7I4YII3"/>
<proteinExistence type="predicted"/>
<keyword evidence="1" id="KW-0833">Ubl conjugation pathway</keyword>
<organism evidence="3 4">
    <name type="scientific">Haemonchus contortus</name>
    <name type="common">Barber pole worm</name>
    <dbReference type="NCBI Taxonomy" id="6289"/>
    <lineage>
        <taxon>Eukaryota</taxon>
        <taxon>Metazoa</taxon>
        <taxon>Ecdysozoa</taxon>
        <taxon>Nematoda</taxon>
        <taxon>Chromadorea</taxon>
        <taxon>Rhabditida</taxon>
        <taxon>Rhabditina</taxon>
        <taxon>Rhabditomorpha</taxon>
        <taxon>Strongyloidea</taxon>
        <taxon>Trichostrongylidae</taxon>
        <taxon>Haemonchus</taxon>
    </lineage>
</organism>
<dbReference type="SUPFAM" id="SSF52047">
    <property type="entry name" value="RNI-like"/>
    <property type="match status" value="1"/>
</dbReference>
<dbReference type="PANTHER" id="PTHR13318">
    <property type="entry name" value="PARTNER OF PAIRED, ISOFORM B-RELATED"/>
    <property type="match status" value="1"/>
</dbReference>
<evidence type="ECO:0000259" key="2">
    <source>
        <dbReference type="Pfam" id="PF12937"/>
    </source>
</evidence>
<keyword evidence="3" id="KW-1185">Reference proteome</keyword>
<dbReference type="GO" id="GO:0031146">
    <property type="term" value="P:SCF-dependent proteasomal ubiquitin-dependent protein catabolic process"/>
    <property type="evidence" value="ECO:0007669"/>
    <property type="project" value="TreeGrafter"/>
</dbReference>
<dbReference type="Proteomes" id="UP000025227">
    <property type="component" value="Unplaced"/>
</dbReference>
<dbReference type="OMA" id="HFANSCF"/>
<dbReference type="SUPFAM" id="SSF81383">
    <property type="entry name" value="F-box domain"/>
    <property type="match status" value="1"/>
</dbReference>
<evidence type="ECO:0000256" key="1">
    <source>
        <dbReference type="ARBA" id="ARBA00022786"/>
    </source>
</evidence>
<feature type="domain" description="F-box" evidence="2">
    <location>
        <begin position="3"/>
        <end position="33"/>
    </location>
</feature>
<evidence type="ECO:0000313" key="4">
    <source>
        <dbReference type="WBParaSite" id="HCON_00098100-00001"/>
    </source>
</evidence>
<accession>A0A7I4YII3</accession>